<sequence length="233" mass="25965">MTKRVPPPPTGFREGSDLTEFWVIRHAETTWNAIRRYQGHTDVPLSDHGKLQVQALADRLEGVSVDAIYSSDLTRSMDTARGMAAVLNNQPTIQTDDRLREIDVGELGGLYLPDIEVQHGEYLAALHQDPWNTRRPGGESMADLYDRVSQAFFELRDRHKGGRVMVVTHGGVVRVAVSLALGGELRDVWARLSIDNTSITRFVLHSDGGRLLSFNDAAHLEDLSLEDEDVQVP</sequence>
<evidence type="ECO:0000313" key="2">
    <source>
        <dbReference type="Proteomes" id="UP000632222"/>
    </source>
</evidence>
<keyword evidence="2" id="KW-1185">Reference proteome</keyword>
<dbReference type="PANTHER" id="PTHR48100:SF1">
    <property type="entry name" value="HISTIDINE PHOSPHATASE FAMILY PROTEIN-RELATED"/>
    <property type="match status" value="1"/>
</dbReference>
<dbReference type="InterPro" id="IPR013078">
    <property type="entry name" value="His_Pase_superF_clade-1"/>
</dbReference>
<dbReference type="Gene3D" id="3.40.50.1240">
    <property type="entry name" value="Phosphoglycerate mutase-like"/>
    <property type="match status" value="1"/>
</dbReference>
<dbReference type="Proteomes" id="UP000632222">
    <property type="component" value="Unassembled WGS sequence"/>
</dbReference>
<dbReference type="SUPFAM" id="SSF53254">
    <property type="entry name" value="Phosphoglycerate mutase-like"/>
    <property type="match status" value="1"/>
</dbReference>
<dbReference type="Pfam" id="PF00300">
    <property type="entry name" value="His_Phos_1"/>
    <property type="match status" value="1"/>
</dbReference>
<dbReference type="InterPro" id="IPR029033">
    <property type="entry name" value="His_PPase_superfam"/>
</dbReference>
<dbReference type="InterPro" id="IPR050275">
    <property type="entry name" value="PGM_Phosphatase"/>
</dbReference>
<comment type="caution">
    <text evidence="1">The sequence shown here is derived from an EMBL/GenBank/DDBJ whole genome shotgun (WGS) entry which is preliminary data.</text>
</comment>
<dbReference type="CDD" id="cd07067">
    <property type="entry name" value="HP_PGM_like"/>
    <property type="match status" value="1"/>
</dbReference>
<gene>
    <name evidence="1" type="ORF">GCM10008938_04040</name>
</gene>
<protein>
    <submittedName>
        <fullName evidence="1">Phosphoglycerate mutase</fullName>
    </submittedName>
</protein>
<dbReference type="EMBL" id="BMOD01000001">
    <property type="protein sequence ID" value="GGJ21042.1"/>
    <property type="molecule type" value="Genomic_DNA"/>
</dbReference>
<dbReference type="RefSeq" id="WP_188999043.1">
    <property type="nucleotide sequence ID" value="NZ_BMOD01000001.1"/>
</dbReference>
<dbReference type="SMART" id="SM00855">
    <property type="entry name" value="PGAM"/>
    <property type="match status" value="1"/>
</dbReference>
<dbReference type="PANTHER" id="PTHR48100">
    <property type="entry name" value="BROAD-SPECIFICITY PHOSPHATASE YOR283W-RELATED"/>
    <property type="match status" value="1"/>
</dbReference>
<reference evidence="2" key="1">
    <citation type="journal article" date="2019" name="Int. J. Syst. Evol. Microbiol.">
        <title>The Global Catalogue of Microorganisms (GCM) 10K type strain sequencing project: providing services to taxonomists for standard genome sequencing and annotation.</title>
        <authorList>
            <consortium name="The Broad Institute Genomics Platform"/>
            <consortium name="The Broad Institute Genome Sequencing Center for Infectious Disease"/>
            <person name="Wu L."/>
            <person name="Ma J."/>
        </authorList>
    </citation>
    <scope>NUCLEOTIDE SEQUENCE [LARGE SCALE GENOMIC DNA]</scope>
    <source>
        <strain evidence="2">JCM 14370</strain>
    </source>
</reference>
<name>A0ABQ2CU65_9DEIO</name>
<accession>A0ABQ2CU65</accession>
<organism evidence="1 2">
    <name type="scientific">Deinococcus roseus</name>
    <dbReference type="NCBI Taxonomy" id="392414"/>
    <lineage>
        <taxon>Bacteria</taxon>
        <taxon>Thermotogati</taxon>
        <taxon>Deinococcota</taxon>
        <taxon>Deinococci</taxon>
        <taxon>Deinococcales</taxon>
        <taxon>Deinococcaceae</taxon>
        <taxon>Deinococcus</taxon>
    </lineage>
</organism>
<evidence type="ECO:0000313" key="1">
    <source>
        <dbReference type="EMBL" id="GGJ21042.1"/>
    </source>
</evidence>
<proteinExistence type="predicted"/>